<dbReference type="InterPro" id="IPR052523">
    <property type="entry name" value="Trichothecene_AcTrans"/>
</dbReference>
<sequence length="259" mass="29105">MKAKHLNVVDKNFNLHSCLLPAKTAGMSVERTKNLTYTDCGISCDTFNIIHITDGQHVTISELETALEHYLKQDFAFCLWVCKKNLTEKLRAFLRSLKLKQVASEAGMELDLPQYKATPTNGLGSIRVITSKEQINTFAFVLSLNWSPPDQNLVSYYGKASQAILQQDRGILFACYFLDEEPVATIELFPTDNKTIGIYNLSTREDHRGKGIGTALMSFALNMAKDKGYETAVLLASKDGINIYKRFGFRETTSFFGFK</sequence>
<reference evidence="3" key="1">
    <citation type="journal article" date="2019" name="Int. J. Syst. Evol. Microbiol.">
        <title>The Global Catalogue of Microorganisms (GCM) 10K type strain sequencing project: providing services to taxonomists for standard genome sequencing and annotation.</title>
        <authorList>
            <consortium name="The Broad Institute Genomics Platform"/>
            <consortium name="The Broad Institute Genome Sequencing Center for Infectious Disease"/>
            <person name="Wu L."/>
            <person name="Ma J."/>
        </authorList>
    </citation>
    <scope>NUCLEOTIDE SEQUENCE [LARGE SCALE GENOMIC DNA]</scope>
    <source>
        <strain evidence="3">JCM 16545</strain>
    </source>
</reference>
<gene>
    <name evidence="2" type="ORF">ACFSKU_10460</name>
</gene>
<dbReference type="PANTHER" id="PTHR42791:SF1">
    <property type="entry name" value="N-ACETYLTRANSFERASE DOMAIN-CONTAINING PROTEIN"/>
    <property type="match status" value="1"/>
</dbReference>
<evidence type="ECO:0000259" key="1">
    <source>
        <dbReference type="PROSITE" id="PS51186"/>
    </source>
</evidence>
<dbReference type="CDD" id="cd04301">
    <property type="entry name" value="NAT_SF"/>
    <property type="match status" value="1"/>
</dbReference>
<proteinExistence type="predicted"/>
<dbReference type="Proteomes" id="UP001597369">
    <property type="component" value="Unassembled WGS sequence"/>
</dbReference>
<evidence type="ECO:0000313" key="3">
    <source>
        <dbReference type="Proteomes" id="UP001597369"/>
    </source>
</evidence>
<dbReference type="EMBL" id="JBHUHV010000029">
    <property type="protein sequence ID" value="MFD2067305.1"/>
    <property type="molecule type" value="Genomic_DNA"/>
</dbReference>
<evidence type="ECO:0000313" key="2">
    <source>
        <dbReference type="EMBL" id="MFD2067305.1"/>
    </source>
</evidence>
<keyword evidence="2" id="KW-0012">Acyltransferase</keyword>
<organism evidence="2 3">
    <name type="scientific">Pontibacter silvestris</name>
    <dbReference type="NCBI Taxonomy" id="2305183"/>
    <lineage>
        <taxon>Bacteria</taxon>
        <taxon>Pseudomonadati</taxon>
        <taxon>Bacteroidota</taxon>
        <taxon>Cytophagia</taxon>
        <taxon>Cytophagales</taxon>
        <taxon>Hymenobacteraceae</taxon>
        <taxon>Pontibacter</taxon>
    </lineage>
</organism>
<dbReference type="RefSeq" id="WP_229960831.1">
    <property type="nucleotide sequence ID" value="NZ_JAJJWI010000009.1"/>
</dbReference>
<keyword evidence="3" id="KW-1185">Reference proteome</keyword>
<comment type="caution">
    <text evidence="2">The sequence shown here is derived from an EMBL/GenBank/DDBJ whole genome shotgun (WGS) entry which is preliminary data.</text>
</comment>
<dbReference type="SUPFAM" id="SSF55729">
    <property type="entry name" value="Acyl-CoA N-acyltransferases (Nat)"/>
    <property type="match status" value="1"/>
</dbReference>
<dbReference type="PROSITE" id="PS51186">
    <property type="entry name" value="GNAT"/>
    <property type="match status" value="1"/>
</dbReference>
<dbReference type="InterPro" id="IPR016181">
    <property type="entry name" value="Acyl_CoA_acyltransferase"/>
</dbReference>
<dbReference type="EC" id="2.3.-.-" evidence="2"/>
<feature type="domain" description="N-acetyltransferase" evidence="1">
    <location>
        <begin position="124"/>
        <end position="259"/>
    </location>
</feature>
<dbReference type="PANTHER" id="PTHR42791">
    <property type="entry name" value="GNAT FAMILY ACETYLTRANSFERASE"/>
    <property type="match status" value="1"/>
</dbReference>
<name>A0ABW4X011_9BACT</name>
<protein>
    <submittedName>
        <fullName evidence="2">GNAT family N-acetyltransferase</fullName>
        <ecNumber evidence="2">2.3.-.-</ecNumber>
    </submittedName>
</protein>
<dbReference type="InterPro" id="IPR000182">
    <property type="entry name" value="GNAT_dom"/>
</dbReference>
<dbReference type="Gene3D" id="3.40.630.30">
    <property type="match status" value="1"/>
</dbReference>
<dbReference type="GO" id="GO:0016746">
    <property type="term" value="F:acyltransferase activity"/>
    <property type="evidence" value="ECO:0007669"/>
    <property type="project" value="UniProtKB-KW"/>
</dbReference>
<accession>A0ABW4X011</accession>
<keyword evidence="2" id="KW-0808">Transferase</keyword>
<dbReference type="Pfam" id="PF00583">
    <property type="entry name" value="Acetyltransf_1"/>
    <property type="match status" value="1"/>
</dbReference>